<keyword evidence="7 9" id="KW-0808">Transferase</keyword>
<dbReference type="NCBIfam" id="TIGR01513">
    <property type="entry name" value="NAPRTase_put"/>
    <property type="match status" value="1"/>
</dbReference>
<evidence type="ECO:0000313" key="13">
    <source>
        <dbReference type="Proteomes" id="UP000065521"/>
    </source>
</evidence>
<keyword evidence="12" id="KW-0328">Glycosyltransferase</keyword>
<dbReference type="RefSeq" id="WP_059635832.1">
    <property type="nucleotide sequence ID" value="NZ_LOTK01000087.1"/>
</dbReference>
<dbReference type="Gene3D" id="3.20.20.70">
    <property type="entry name" value="Aldolase class I"/>
    <property type="match status" value="1"/>
</dbReference>
<dbReference type="PANTHER" id="PTHR11098:SF1">
    <property type="entry name" value="NICOTINATE PHOSPHORIBOSYLTRANSFERASE"/>
    <property type="match status" value="1"/>
</dbReference>
<sequence>MVDGDSVLLTDLYELTMLQAYFDAAMNDVASFEFFVRALPPQRNFLMAAGLAPVLDYLERARFTDADLAGLARTGRFRADFLASLADWRFTGTVHAMPEGTVCFADEPLLRITAPLREAQLVESRVMNLLHYATLAASKAARSVLAAPGRLLVDFGLRRAHGAEAGLLSARASYLAGFSGTATVLAGIAYGIPTFGTMAHSYVQAHGDEAQAFAHFARSQPDNAVLLIDTYDVEQAAQTVVATARMLAPEGIAIKGVRLDSGDLVMHARRVREILDRGGLPNVTIFASGNLDEYGLQDLLARGAPIDGFGIGTRMNTSSDAPSLDCAYKLVEYAGVPRRKRSEGKATWPGRKQVFRRLAANGRIDADCLALDGDAQPGVALLQPVMIGGARLASPSLDASRAHAASQLATLPARTRALTAAEPVAVDISAGLAALVKRMDDGAA</sequence>
<dbReference type="AlphaFoldDB" id="A0A102LKX7"/>
<dbReference type="Gene3D" id="3.20.140.10">
    <property type="entry name" value="nicotinate phosphoribosyltransferase"/>
    <property type="match status" value="1"/>
</dbReference>
<dbReference type="NCBIfam" id="NF009131">
    <property type="entry name" value="PRK12484.1"/>
    <property type="match status" value="1"/>
</dbReference>
<gene>
    <name evidence="12" type="ORF">WI38_23695</name>
</gene>
<dbReference type="GO" id="GO:0004516">
    <property type="term" value="F:nicotinate phosphoribosyltransferase activity"/>
    <property type="evidence" value="ECO:0007669"/>
    <property type="project" value="UniProtKB-UniRule"/>
</dbReference>
<evidence type="ECO:0000256" key="2">
    <source>
        <dbReference type="ARBA" id="ARBA00010897"/>
    </source>
</evidence>
<dbReference type="PIRSF" id="PIRSF000484">
    <property type="entry name" value="NAPRT"/>
    <property type="match status" value="1"/>
</dbReference>
<evidence type="ECO:0000256" key="8">
    <source>
        <dbReference type="ARBA" id="ARBA00048668"/>
    </source>
</evidence>
<keyword evidence="5 9" id="KW-0436">Ligase</keyword>
<evidence type="ECO:0000256" key="7">
    <source>
        <dbReference type="ARBA" id="ARBA00022679"/>
    </source>
</evidence>
<name>A0A102LKX7_9BURK</name>
<dbReference type="NCBIfam" id="NF006696">
    <property type="entry name" value="PRK09243.1-3"/>
    <property type="match status" value="1"/>
</dbReference>
<dbReference type="InterPro" id="IPR013785">
    <property type="entry name" value="Aldolase_TIM"/>
</dbReference>
<dbReference type="GO" id="GO:0034355">
    <property type="term" value="P:NAD+ biosynthetic process via the salvage pathway"/>
    <property type="evidence" value="ECO:0007669"/>
    <property type="project" value="TreeGrafter"/>
</dbReference>
<evidence type="ECO:0000256" key="9">
    <source>
        <dbReference type="RuleBase" id="RU365100"/>
    </source>
</evidence>
<dbReference type="SUPFAM" id="SSF54675">
    <property type="entry name" value="Nicotinate/Quinolinate PRTase N-terminal domain-like"/>
    <property type="match status" value="1"/>
</dbReference>
<dbReference type="PANTHER" id="PTHR11098">
    <property type="entry name" value="NICOTINATE PHOSPHORIBOSYLTRANSFERASE"/>
    <property type="match status" value="1"/>
</dbReference>
<accession>A0A102LKX7</accession>
<dbReference type="GO" id="GO:0005829">
    <property type="term" value="C:cytosol"/>
    <property type="evidence" value="ECO:0007669"/>
    <property type="project" value="TreeGrafter"/>
</dbReference>
<keyword evidence="4" id="KW-0597">Phosphoprotein</keyword>
<evidence type="ECO:0000256" key="3">
    <source>
        <dbReference type="ARBA" id="ARBA00013236"/>
    </source>
</evidence>
<comment type="caution">
    <text evidence="12">The sequence shown here is derived from an EMBL/GenBank/DDBJ whole genome shotgun (WGS) entry which is preliminary data.</text>
</comment>
<dbReference type="Pfam" id="PF04095">
    <property type="entry name" value="NAPRTase"/>
    <property type="match status" value="1"/>
</dbReference>
<evidence type="ECO:0000313" key="12">
    <source>
        <dbReference type="EMBL" id="KUZ85916.1"/>
    </source>
</evidence>
<dbReference type="InterPro" id="IPR006405">
    <property type="entry name" value="Nic_PRibTrfase_pncB"/>
</dbReference>
<dbReference type="InterPro" id="IPR041525">
    <property type="entry name" value="N/Namide_PRibTrfase"/>
</dbReference>
<feature type="domain" description="Nicotinate phosphoribosyltransferase N-terminal" evidence="11">
    <location>
        <begin position="8"/>
        <end position="130"/>
    </location>
</feature>
<evidence type="ECO:0000256" key="6">
    <source>
        <dbReference type="ARBA" id="ARBA00022642"/>
    </source>
</evidence>
<comment type="PTM">
    <text evidence="9">Transiently phosphorylated on a His residue during the reaction cycle. Phosphorylation strongly increases the affinity for substrates and increases the rate of nicotinate D-ribonucleotide production. Dephosphorylation regenerates the low-affinity form of the enzyme, leading to product release.</text>
</comment>
<comment type="pathway">
    <text evidence="1 9">Cofactor biosynthesis; NAD(+) biosynthesis; nicotinate D-ribonucleotide from nicotinate: step 1/1.</text>
</comment>
<dbReference type="UniPathway" id="UPA00253">
    <property type="reaction ID" value="UER00457"/>
</dbReference>
<feature type="domain" description="Nicotinate/nicotinamide phosphoribosyltransferase" evidence="10">
    <location>
        <begin position="152"/>
        <end position="329"/>
    </location>
</feature>
<dbReference type="EMBL" id="LOTN01000051">
    <property type="protein sequence ID" value="KUZ85916.1"/>
    <property type="molecule type" value="Genomic_DNA"/>
</dbReference>
<evidence type="ECO:0000256" key="1">
    <source>
        <dbReference type="ARBA" id="ARBA00004952"/>
    </source>
</evidence>
<comment type="similarity">
    <text evidence="2 9">Belongs to the NAPRTase family.</text>
</comment>
<evidence type="ECO:0000259" key="11">
    <source>
        <dbReference type="Pfam" id="PF17767"/>
    </source>
</evidence>
<dbReference type="EC" id="6.3.4.21" evidence="3 9"/>
<dbReference type="InterPro" id="IPR040727">
    <property type="entry name" value="NAPRTase_N"/>
</dbReference>
<dbReference type="GO" id="GO:0016757">
    <property type="term" value="F:glycosyltransferase activity"/>
    <property type="evidence" value="ECO:0007669"/>
    <property type="project" value="UniProtKB-KW"/>
</dbReference>
<comment type="function">
    <text evidence="9">Catalyzes the first step in the biosynthesis of NAD from nicotinic acid, the ATP-dependent synthesis of beta-nicotinate D-ribonucleotide from nicotinate and 5-phospho-D-ribose 1-phosphate.</text>
</comment>
<dbReference type="CDD" id="cd01570">
    <property type="entry name" value="NAPRTase_A"/>
    <property type="match status" value="1"/>
</dbReference>
<dbReference type="Proteomes" id="UP000065521">
    <property type="component" value="Unassembled WGS sequence"/>
</dbReference>
<protein>
    <recommendedName>
        <fullName evidence="3 9">Nicotinate phosphoribosyltransferase</fullName>
        <ecNumber evidence="3 9">6.3.4.21</ecNumber>
    </recommendedName>
</protein>
<keyword evidence="6 9" id="KW-0662">Pyridine nucleotide biosynthesis</keyword>
<organism evidence="12 13">
    <name type="scientific">Burkholderia ubonensis</name>
    <dbReference type="NCBI Taxonomy" id="101571"/>
    <lineage>
        <taxon>Bacteria</taxon>
        <taxon>Pseudomonadati</taxon>
        <taxon>Pseudomonadota</taxon>
        <taxon>Betaproteobacteria</taxon>
        <taxon>Burkholderiales</taxon>
        <taxon>Burkholderiaceae</taxon>
        <taxon>Burkholderia</taxon>
        <taxon>Burkholderia cepacia complex</taxon>
    </lineage>
</organism>
<dbReference type="InterPro" id="IPR007229">
    <property type="entry name" value="Nic_PRibTrfase-Fam"/>
</dbReference>
<proteinExistence type="inferred from homology"/>
<evidence type="ECO:0000256" key="5">
    <source>
        <dbReference type="ARBA" id="ARBA00022598"/>
    </source>
</evidence>
<dbReference type="Pfam" id="PF17767">
    <property type="entry name" value="NAPRTase_N"/>
    <property type="match status" value="1"/>
</dbReference>
<evidence type="ECO:0000259" key="10">
    <source>
        <dbReference type="Pfam" id="PF04095"/>
    </source>
</evidence>
<reference evidence="12 13" key="1">
    <citation type="submission" date="2015-11" db="EMBL/GenBank/DDBJ databases">
        <title>Expanding the genomic diversity of Burkholderia species for the development of highly accurate diagnostics.</title>
        <authorList>
            <person name="Sahl J."/>
            <person name="Keim P."/>
            <person name="Wagner D."/>
        </authorList>
    </citation>
    <scope>NUCLEOTIDE SEQUENCE [LARGE SCALE GENOMIC DNA]</scope>
    <source>
        <strain evidence="12 13">RF32-BP4</strain>
    </source>
</reference>
<comment type="catalytic activity">
    <reaction evidence="8 9">
        <text>5-phospho-alpha-D-ribose 1-diphosphate + nicotinate + ATP + H2O = nicotinate beta-D-ribonucleotide + ADP + phosphate + diphosphate</text>
        <dbReference type="Rhea" id="RHEA:36163"/>
        <dbReference type="ChEBI" id="CHEBI:15377"/>
        <dbReference type="ChEBI" id="CHEBI:30616"/>
        <dbReference type="ChEBI" id="CHEBI:32544"/>
        <dbReference type="ChEBI" id="CHEBI:33019"/>
        <dbReference type="ChEBI" id="CHEBI:43474"/>
        <dbReference type="ChEBI" id="CHEBI:57502"/>
        <dbReference type="ChEBI" id="CHEBI:58017"/>
        <dbReference type="ChEBI" id="CHEBI:456216"/>
        <dbReference type="EC" id="6.3.4.21"/>
    </reaction>
</comment>
<evidence type="ECO:0000256" key="4">
    <source>
        <dbReference type="ARBA" id="ARBA00022553"/>
    </source>
</evidence>
<dbReference type="SUPFAM" id="SSF51690">
    <property type="entry name" value="Nicotinate/Quinolinate PRTase C-terminal domain-like"/>
    <property type="match status" value="1"/>
</dbReference>
<dbReference type="InterPro" id="IPR036068">
    <property type="entry name" value="Nicotinate_pribotase-like_C"/>
</dbReference>